<name>A0A0G4KJM6_VERLO</name>
<evidence type="ECO:0000259" key="5">
    <source>
        <dbReference type="Pfam" id="PF13460"/>
    </source>
</evidence>
<dbReference type="InterPro" id="IPR036291">
    <property type="entry name" value="NAD(P)-bd_dom_sf"/>
</dbReference>
<comment type="similarity">
    <text evidence="2">Belongs to the fgaFS/easG family.</text>
</comment>
<proteinExistence type="inferred from homology"/>
<dbReference type="STRING" id="100787.A0A0G4KJM6"/>
<feature type="domain" description="NAD(P)-binding" evidence="5">
    <location>
        <begin position="12"/>
        <end position="144"/>
    </location>
</feature>
<dbReference type="Pfam" id="PF13460">
    <property type="entry name" value="NAD_binding_10"/>
    <property type="match status" value="1"/>
</dbReference>
<dbReference type="InterPro" id="IPR019901">
    <property type="entry name" value="Ergot_alkaloid_biosynthesis"/>
</dbReference>
<evidence type="ECO:0000313" key="6">
    <source>
        <dbReference type="EMBL" id="CRK04310.1"/>
    </source>
</evidence>
<dbReference type="SUPFAM" id="SSF51735">
    <property type="entry name" value="NAD(P)-binding Rossmann-fold domains"/>
    <property type="match status" value="1"/>
</dbReference>
<accession>A0A0G4KJM6</accession>
<dbReference type="InterPro" id="IPR051604">
    <property type="entry name" value="Ergot_Alk_Oxidoreductase"/>
</dbReference>
<comment type="pathway">
    <text evidence="1">Alkaloid biosynthesis; ergot alkaloid biosynthesis.</text>
</comment>
<organism evidence="6 7">
    <name type="scientific">Verticillium longisporum</name>
    <name type="common">Verticillium dahliae var. longisporum</name>
    <dbReference type="NCBI Taxonomy" id="100787"/>
    <lineage>
        <taxon>Eukaryota</taxon>
        <taxon>Fungi</taxon>
        <taxon>Dikarya</taxon>
        <taxon>Ascomycota</taxon>
        <taxon>Pezizomycotina</taxon>
        <taxon>Sordariomycetes</taxon>
        <taxon>Hypocreomycetidae</taxon>
        <taxon>Glomerellales</taxon>
        <taxon>Plectosphaerellaceae</taxon>
        <taxon>Verticillium</taxon>
    </lineage>
</organism>
<dbReference type="Proteomes" id="UP000044602">
    <property type="component" value="Unassembled WGS sequence"/>
</dbReference>
<dbReference type="NCBIfam" id="TIGR03649">
    <property type="entry name" value="ergot_EASG"/>
    <property type="match status" value="1"/>
</dbReference>
<evidence type="ECO:0000256" key="2">
    <source>
        <dbReference type="ARBA" id="ARBA00005372"/>
    </source>
</evidence>
<dbReference type="PANTHER" id="PTHR43162">
    <property type="match status" value="1"/>
</dbReference>
<protein>
    <recommendedName>
        <fullName evidence="5">NAD(P)-binding domain-containing protein</fullName>
    </recommendedName>
</protein>
<evidence type="ECO:0000256" key="3">
    <source>
        <dbReference type="ARBA" id="ARBA00022589"/>
    </source>
</evidence>
<dbReference type="AlphaFoldDB" id="A0A0G4KJM6"/>
<gene>
    <name evidence="6" type="ORF">BN1708_009652</name>
</gene>
<dbReference type="InterPro" id="IPR016040">
    <property type="entry name" value="NAD(P)-bd_dom"/>
</dbReference>
<dbReference type="EMBL" id="CVQH01001669">
    <property type="protein sequence ID" value="CRK04310.1"/>
    <property type="molecule type" value="Genomic_DNA"/>
</dbReference>
<reference evidence="7" key="1">
    <citation type="submission" date="2015-05" db="EMBL/GenBank/DDBJ databases">
        <authorList>
            <person name="Fogelqvist Johan"/>
        </authorList>
    </citation>
    <scope>NUCLEOTIDE SEQUENCE [LARGE SCALE GENOMIC DNA]</scope>
</reference>
<sequence length="324" mass="35244">MSFNAGPVLLLGGTGKVARSIAALLAKSDIPTIQASRSGATTEPDATHISGVAFDWHDETTYAKALAAKPRAVFLVAPPILDSFSPMSAFINIAQEKGVRRFVLLSSSALEADEEGVAMGKVHAYLKALGDKGQVEWAALRPTWFQGELWQRLHQFPLWQAACGGRAGADMLAENLVEHRAHVMSIWGEGKVYSATGEGRIPWVAVEDIAASAFQLLTQEAAPNAEFLILGPELLSYGDIAAIISDVLGRKVVHHQQTPRERKDMFAMAGMPDGYADMMAALDVQILHGSEERTNDVVLKLTGREPRKFRVMAEQRKEVWLSDA</sequence>
<dbReference type="UniPathway" id="UPA00327"/>
<evidence type="ECO:0000313" key="7">
    <source>
        <dbReference type="Proteomes" id="UP000044602"/>
    </source>
</evidence>
<keyword evidence="7" id="KW-1185">Reference proteome</keyword>
<dbReference type="GO" id="GO:0016491">
    <property type="term" value="F:oxidoreductase activity"/>
    <property type="evidence" value="ECO:0007669"/>
    <property type="project" value="UniProtKB-KW"/>
</dbReference>
<evidence type="ECO:0000256" key="4">
    <source>
        <dbReference type="ARBA" id="ARBA00023002"/>
    </source>
</evidence>
<dbReference type="Gene3D" id="3.90.25.10">
    <property type="entry name" value="UDP-galactose 4-epimerase, domain 1"/>
    <property type="match status" value="2"/>
</dbReference>
<dbReference type="Gene3D" id="3.40.50.720">
    <property type="entry name" value="NAD(P)-binding Rossmann-like Domain"/>
    <property type="match status" value="2"/>
</dbReference>
<keyword evidence="4" id="KW-0560">Oxidoreductase</keyword>
<evidence type="ECO:0000256" key="1">
    <source>
        <dbReference type="ARBA" id="ARBA00005107"/>
    </source>
</evidence>
<keyword evidence="3" id="KW-0017">Alkaloid metabolism</keyword>
<dbReference type="PANTHER" id="PTHR43162:SF1">
    <property type="entry name" value="PRESTALK A DIFFERENTIATION PROTEIN A"/>
    <property type="match status" value="1"/>
</dbReference>
<dbReference type="GO" id="GO:0035835">
    <property type="term" value="P:indole alkaloid biosynthetic process"/>
    <property type="evidence" value="ECO:0007669"/>
    <property type="project" value="UniProtKB-UniPathway"/>
</dbReference>